<evidence type="ECO:0000256" key="1">
    <source>
        <dbReference type="ARBA" id="ARBA00022432"/>
    </source>
</evidence>
<evidence type="ECO:0008006" key="6">
    <source>
        <dbReference type="Google" id="ProtNLM"/>
    </source>
</evidence>
<dbReference type="Gene3D" id="3.40.50.10490">
    <property type="entry name" value="Glucose-6-phosphate isomerase like protein, domain 1"/>
    <property type="match status" value="1"/>
</dbReference>
<accession>A0ABZ0RRE5</accession>
<sequence length="126" mass="13816">MSWDRFTQHYLNINELDFAIDISRIDFGDNFLTEMEPRMQAAFTAMQELEAGAIANPDEGRMVGHYWLRNPALAPQAELTAEIEACISKIKKIAADVHSGAIQGASGAFKNLLVIGSAAPRSAHNL</sequence>
<reference evidence="4 5" key="1">
    <citation type="submission" date="2023-11" db="EMBL/GenBank/DDBJ databases">
        <title>Coraliomargarita sp. nov., isolated from marine algae.</title>
        <authorList>
            <person name="Lee J.K."/>
            <person name="Baek J.H."/>
            <person name="Kim J.M."/>
            <person name="Choi D.G."/>
            <person name="Jeon C.O."/>
        </authorList>
    </citation>
    <scope>NUCLEOTIDE SEQUENCE [LARGE SCALE GENOMIC DNA]</scope>
    <source>
        <strain evidence="4 5">J2-16</strain>
    </source>
</reference>
<dbReference type="PANTHER" id="PTHR11469:SF1">
    <property type="entry name" value="GLUCOSE-6-PHOSPHATE ISOMERASE"/>
    <property type="match status" value="1"/>
</dbReference>
<keyword evidence="1" id="KW-0312">Gluconeogenesis</keyword>
<protein>
    <recommendedName>
        <fullName evidence="6">Glucose-6-phosphate isomerase</fullName>
    </recommendedName>
</protein>
<organism evidence="4 5">
    <name type="scientific">Coraliomargarita algicola</name>
    <dbReference type="NCBI Taxonomy" id="3092156"/>
    <lineage>
        <taxon>Bacteria</taxon>
        <taxon>Pseudomonadati</taxon>
        <taxon>Verrucomicrobiota</taxon>
        <taxon>Opitutia</taxon>
        <taxon>Puniceicoccales</taxon>
        <taxon>Coraliomargaritaceae</taxon>
        <taxon>Coraliomargarita</taxon>
    </lineage>
</organism>
<keyword evidence="5" id="KW-1185">Reference proteome</keyword>
<dbReference type="Proteomes" id="UP001324993">
    <property type="component" value="Chromosome"/>
</dbReference>
<dbReference type="InterPro" id="IPR001672">
    <property type="entry name" value="G6P_Isomerase"/>
</dbReference>
<proteinExistence type="predicted"/>
<dbReference type="SUPFAM" id="SSF53697">
    <property type="entry name" value="SIS domain"/>
    <property type="match status" value="1"/>
</dbReference>
<evidence type="ECO:0000256" key="2">
    <source>
        <dbReference type="ARBA" id="ARBA00023152"/>
    </source>
</evidence>
<dbReference type="EMBL" id="CP138858">
    <property type="protein sequence ID" value="WPJ95509.1"/>
    <property type="molecule type" value="Genomic_DNA"/>
</dbReference>
<keyword evidence="2" id="KW-0324">Glycolysis</keyword>
<dbReference type="PANTHER" id="PTHR11469">
    <property type="entry name" value="GLUCOSE-6-PHOSPHATE ISOMERASE"/>
    <property type="match status" value="1"/>
</dbReference>
<keyword evidence="3" id="KW-0413">Isomerase</keyword>
<dbReference type="InterPro" id="IPR046348">
    <property type="entry name" value="SIS_dom_sf"/>
</dbReference>
<name>A0ABZ0RRE5_9BACT</name>
<gene>
    <name evidence="4" type="ORF">SH580_19005</name>
</gene>
<evidence type="ECO:0000313" key="4">
    <source>
        <dbReference type="EMBL" id="WPJ95509.1"/>
    </source>
</evidence>
<dbReference type="PROSITE" id="PS51463">
    <property type="entry name" value="P_GLUCOSE_ISOMERASE_3"/>
    <property type="match status" value="1"/>
</dbReference>
<evidence type="ECO:0000313" key="5">
    <source>
        <dbReference type="Proteomes" id="UP001324993"/>
    </source>
</evidence>
<evidence type="ECO:0000256" key="3">
    <source>
        <dbReference type="ARBA" id="ARBA00023235"/>
    </source>
</evidence>